<dbReference type="InterPro" id="IPR047187">
    <property type="entry name" value="SF1_C_Upf1"/>
</dbReference>
<sequence>MDGRKTRLDRQGSAASTPIKACHYFRQTGRCRYGDRCKFSHVSSPIEQQQRPSHALHQRPPNQDKLREWKRLLNQATPDHGNSHHRLSAIIVNQFFERGLELMDGDMGASQEAVRLLGGDTGLQFIKAMTDQHVTQANSSTAKLNLWETQISPLFRLITHPRLVDSNILEQEVATIYAFLVGVNASRVNRLFESILDMAEDWSRVAQATSPVMTVLELSLSVLSKAIDCNTIIIVNDGFHRVVERFAALVKDASQAEDEFPSLQATKYLEYLQRRLGVGKDMQAFELSKTKPPKREEFLLRRDLPGRLSADGPRHDNDHEDISRIQIMPTYQEITTSRSEYLPTTDSSQWHLTGIRGRLDREFRLLREDTIGQLRDAVRDILGRVRSHSKNSARTSSYVDATVYDVMIDKHKGLELEVQCKQPETVRNMGDQARRVWWEQNKRLQAGALVCVLDAAGKIQFLVVAESTLRTEKDKTGSDKRKHEGEGLDDTAKNRRTLSCSPEFLYVRLNLVSNSPGELRCALRWCKDIKSNPTRHLAEFPGVLLASFKHTLEALQKLSQNPDLPFSDLVAPEKSASGTEAHLSAPLFARAPGFMYDLSCLTRNKQDVLSAGLNNLPVADELSTKTGLDLTQSEALLRTLARELSLIQGPPGTGKSYTGEKIIQVLLANSKKANLGPIICVCYTNHALDQLLEHLLDNGVDSVIRMGSRSKSERLQGLTLQSVAEKMDMTRTEKHDNWQEGQTMQSLERQAHGLLRRLTSCDSPASIQEYLRFSNGLHHDDLFPRTTELDLEGFQTVERRTKNPVQHWLREGGPANDHPSSNARDMDVLQSTRLGNMTRLERLKVYRHWLKNIRDPIVQELVELHGEHQEAKTQRDRIRQEVRRRCLEQAQIVGVTTTGLARELSLLRKLRSKVVVCEEAGEVLEAHLLTTLLPSVQQAILIGDHLQLRPQIQNYDLQSTNPRGVRYSLDTSLFERLVRPPHADDLRLPFSTLETQRRMHPSIAEMVRSTLYSKLIDGENVKSYPEVVGMGRRLFWLHHDELEAGAASIDSSSTSHSNIFEVGLVAALVGHLIKQGHYNPEDIAVLTPYLGQLQKLRQRMATEQTFAVSIDERDLEELENMEAQVASESSHPKKHNVSKTTLLKSLRLATVDNFQGEEAKVIIVSLVRSNPQNKCGFLMVDYLMMGEYKDVALDEDPCVFPDCGHFLTKSSMDGQMSMGEHYELDEDGSPVAIKAPSQPFSMGDSTIKSCPQCRGSLRSISRYGRIVRRAMLDESTKKFVSWSGDQHLQLAERLLQEEQRLENIATDLGAGIGRAGHLNMTGHIPGQLRNIKDWVGHERYKPSIQVYNAIMRHKGRVKAEEQPFQKVANFVKHVSRNKATGHFNFDTSVIQLRGYLLATELLIKCNLAILADFLKLRKKAPSIHTEIAVDFGANISQCRELVHLSVETSRPQLEAAGHIYHAQFCGLWLALGSFPLANSPLDSAVLDAPQEVQEPTELDRREILKAEGEEHIKIARELIAAGNWPSKQIMEAEIEAVENLLQGGVFYKPLTTNELRAVYTAMASEFRGTGHWYLCERGHPFTVGECGMPMERARCPECGAPVGGQNHAPAEGVRQASEIEELAREVENMAL</sequence>
<dbReference type="Pfam" id="PF20173">
    <property type="entry name" value="ZnF_RZ-type"/>
    <property type="match status" value="1"/>
</dbReference>
<comment type="subcellular location">
    <subcellularLocation>
        <location evidence="1">Cytoplasm</location>
    </subcellularLocation>
</comment>
<dbReference type="OrthoDB" id="2423195at2759"/>
<feature type="region of interest" description="Disordered" evidence="9">
    <location>
        <begin position="472"/>
        <end position="493"/>
    </location>
</feature>
<keyword evidence="13" id="KW-1185">Reference proteome</keyword>
<evidence type="ECO:0000259" key="11">
    <source>
        <dbReference type="PROSITE" id="PS51981"/>
    </source>
</evidence>
<comment type="caution">
    <text evidence="12">The sequence shown here is derived from an EMBL/GenBank/DDBJ whole genome shotgun (WGS) entry which is preliminary data.</text>
</comment>
<dbReference type="Pfam" id="PF00642">
    <property type="entry name" value="zf-CCCH"/>
    <property type="match status" value="1"/>
</dbReference>
<protein>
    <recommendedName>
        <fullName evidence="14">NFX1-type zinc finger-containing protein 1</fullName>
    </recommendedName>
</protein>
<evidence type="ECO:0000256" key="8">
    <source>
        <dbReference type="PROSITE-ProRule" id="PRU00723"/>
    </source>
</evidence>
<evidence type="ECO:0008006" key="14">
    <source>
        <dbReference type="Google" id="ProtNLM"/>
    </source>
</evidence>
<evidence type="ECO:0000256" key="3">
    <source>
        <dbReference type="ARBA" id="ARBA00022723"/>
    </source>
</evidence>
<dbReference type="InterPro" id="IPR045055">
    <property type="entry name" value="DNA2/NAM7-like"/>
</dbReference>
<dbReference type="GO" id="GO:0004386">
    <property type="term" value="F:helicase activity"/>
    <property type="evidence" value="ECO:0007669"/>
    <property type="project" value="InterPro"/>
</dbReference>
<dbReference type="GO" id="GO:0002376">
    <property type="term" value="P:immune system process"/>
    <property type="evidence" value="ECO:0007669"/>
    <property type="project" value="UniProtKB-KW"/>
</dbReference>
<dbReference type="InterPro" id="IPR041677">
    <property type="entry name" value="DNA2/NAM7_AAA_11"/>
</dbReference>
<dbReference type="PROSITE" id="PS50103">
    <property type="entry name" value="ZF_C3H1"/>
    <property type="match status" value="1"/>
</dbReference>
<keyword evidence="5" id="KW-0547">Nucleotide-binding</keyword>
<accession>A0A9W9CUP6</accession>
<dbReference type="Pfam" id="PF13087">
    <property type="entry name" value="AAA_12"/>
    <property type="match status" value="1"/>
</dbReference>
<dbReference type="GO" id="GO:0031048">
    <property type="term" value="P:regulatory ncRNA-mediated heterochromatin formation"/>
    <property type="evidence" value="ECO:0007669"/>
    <property type="project" value="TreeGrafter"/>
</dbReference>
<dbReference type="GO" id="GO:0031380">
    <property type="term" value="C:nuclear RNA-directed RNA polymerase complex"/>
    <property type="evidence" value="ECO:0007669"/>
    <property type="project" value="TreeGrafter"/>
</dbReference>
<dbReference type="InterPro" id="IPR027417">
    <property type="entry name" value="P-loop_NTPase"/>
</dbReference>
<keyword evidence="3 8" id="KW-0479">Metal-binding</keyword>
<dbReference type="PROSITE" id="PS51981">
    <property type="entry name" value="ZF_RZ"/>
    <property type="match status" value="1"/>
</dbReference>
<dbReference type="SMART" id="SM00356">
    <property type="entry name" value="ZnF_C3H1"/>
    <property type="match status" value="1"/>
</dbReference>
<dbReference type="EMBL" id="JAPEVB010000005">
    <property type="protein sequence ID" value="KAJ4387767.1"/>
    <property type="molecule type" value="Genomic_DNA"/>
</dbReference>
<name>A0A9W9CUP6_9PEZI</name>
<keyword evidence="5" id="KW-0378">Hydrolase</keyword>
<evidence type="ECO:0000256" key="5">
    <source>
        <dbReference type="ARBA" id="ARBA00022806"/>
    </source>
</evidence>
<dbReference type="InterPro" id="IPR000571">
    <property type="entry name" value="Znf_CCCH"/>
</dbReference>
<evidence type="ECO:0000256" key="1">
    <source>
        <dbReference type="ARBA" id="ARBA00004496"/>
    </source>
</evidence>
<evidence type="ECO:0000256" key="7">
    <source>
        <dbReference type="ARBA" id="ARBA00022859"/>
    </source>
</evidence>
<keyword evidence="6 8" id="KW-0862">Zinc</keyword>
<dbReference type="GO" id="GO:0008270">
    <property type="term" value="F:zinc ion binding"/>
    <property type="evidence" value="ECO:0007669"/>
    <property type="project" value="UniProtKB-KW"/>
</dbReference>
<dbReference type="InterPro" id="IPR041679">
    <property type="entry name" value="DNA2/NAM7-like_C"/>
</dbReference>
<evidence type="ECO:0000313" key="13">
    <source>
        <dbReference type="Proteomes" id="UP001140453"/>
    </source>
</evidence>
<keyword evidence="5" id="KW-0347">Helicase</keyword>
<dbReference type="Gene3D" id="4.10.1000.10">
    <property type="entry name" value="Zinc finger, CCCH-type"/>
    <property type="match status" value="1"/>
</dbReference>
<evidence type="ECO:0000259" key="10">
    <source>
        <dbReference type="PROSITE" id="PS50103"/>
    </source>
</evidence>
<dbReference type="CDD" id="cd18808">
    <property type="entry name" value="SF1_C_Upf1"/>
    <property type="match status" value="1"/>
</dbReference>
<dbReference type="InterPro" id="IPR046439">
    <property type="entry name" value="ZF_RZ_dom"/>
</dbReference>
<organism evidence="12 13">
    <name type="scientific">Gnomoniopsis smithogilvyi</name>
    <dbReference type="NCBI Taxonomy" id="1191159"/>
    <lineage>
        <taxon>Eukaryota</taxon>
        <taxon>Fungi</taxon>
        <taxon>Dikarya</taxon>
        <taxon>Ascomycota</taxon>
        <taxon>Pezizomycotina</taxon>
        <taxon>Sordariomycetes</taxon>
        <taxon>Sordariomycetidae</taxon>
        <taxon>Diaporthales</taxon>
        <taxon>Gnomoniaceae</taxon>
        <taxon>Gnomoniopsis</taxon>
    </lineage>
</organism>
<keyword evidence="2" id="KW-0963">Cytoplasm</keyword>
<dbReference type="CDD" id="cd17936">
    <property type="entry name" value="EEXXEc_NFX1"/>
    <property type="match status" value="1"/>
</dbReference>
<evidence type="ECO:0000256" key="6">
    <source>
        <dbReference type="ARBA" id="ARBA00022833"/>
    </source>
</evidence>
<dbReference type="PANTHER" id="PTHR10887:SF445">
    <property type="entry name" value="NFX1-TYPE ZINC FINGER-CONTAINING PROTEIN 1"/>
    <property type="match status" value="1"/>
</dbReference>
<dbReference type="SUPFAM" id="SSF90229">
    <property type="entry name" value="CCCH zinc finger"/>
    <property type="match status" value="1"/>
</dbReference>
<keyword evidence="7" id="KW-0391">Immunity</keyword>
<feature type="zinc finger region" description="C3H1-type" evidence="8">
    <location>
        <begin position="16"/>
        <end position="44"/>
    </location>
</feature>
<dbReference type="Pfam" id="PF13086">
    <property type="entry name" value="AAA_11"/>
    <property type="match status" value="1"/>
</dbReference>
<evidence type="ECO:0000313" key="12">
    <source>
        <dbReference type="EMBL" id="KAJ4387767.1"/>
    </source>
</evidence>
<keyword evidence="5" id="KW-0067">ATP-binding</keyword>
<feature type="region of interest" description="Disordered" evidence="9">
    <location>
        <begin position="43"/>
        <end position="62"/>
    </location>
</feature>
<dbReference type="Proteomes" id="UP001140453">
    <property type="component" value="Unassembled WGS sequence"/>
</dbReference>
<feature type="compositionally biased region" description="Polar residues" evidence="9">
    <location>
        <begin position="43"/>
        <end position="52"/>
    </location>
</feature>
<dbReference type="Gene3D" id="3.40.50.300">
    <property type="entry name" value="P-loop containing nucleotide triphosphate hydrolases"/>
    <property type="match status" value="2"/>
</dbReference>
<gene>
    <name evidence="12" type="ORF">N0V93_008368</name>
</gene>
<evidence type="ECO:0000256" key="9">
    <source>
        <dbReference type="SAM" id="MobiDB-lite"/>
    </source>
</evidence>
<feature type="domain" description="RZ-type" evidence="11">
    <location>
        <begin position="1550"/>
        <end position="1625"/>
    </location>
</feature>
<feature type="domain" description="C3H1-type" evidence="10">
    <location>
        <begin position="16"/>
        <end position="44"/>
    </location>
</feature>
<evidence type="ECO:0000256" key="2">
    <source>
        <dbReference type="ARBA" id="ARBA00022490"/>
    </source>
</evidence>
<evidence type="ECO:0000256" key="4">
    <source>
        <dbReference type="ARBA" id="ARBA00022771"/>
    </source>
</evidence>
<dbReference type="GO" id="GO:0005737">
    <property type="term" value="C:cytoplasm"/>
    <property type="evidence" value="ECO:0007669"/>
    <property type="project" value="UniProtKB-SubCell"/>
</dbReference>
<proteinExistence type="predicted"/>
<dbReference type="InterPro" id="IPR036855">
    <property type="entry name" value="Znf_CCCH_sf"/>
</dbReference>
<dbReference type="SUPFAM" id="SSF52540">
    <property type="entry name" value="P-loop containing nucleoside triphosphate hydrolases"/>
    <property type="match status" value="1"/>
</dbReference>
<reference evidence="12" key="1">
    <citation type="submission" date="2022-10" db="EMBL/GenBank/DDBJ databases">
        <title>Tapping the CABI collections for fungal endophytes: first genome assemblies for Collariella, Neodidymelliopsis, Ascochyta clinopodiicola, Didymella pomorum, Didymosphaeria variabile, Neocosmospora piperis and Neocucurbitaria cava.</title>
        <authorList>
            <person name="Hill R."/>
        </authorList>
    </citation>
    <scope>NUCLEOTIDE SEQUENCE</scope>
    <source>
        <strain evidence="12">IMI 355082</strain>
    </source>
</reference>
<keyword evidence="4 8" id="KW-0863">Zinc-finger</keyword>
<dbReference type="PANTHER" id="PTHR10887">
    <property type="entry name" value="DNA2/NAM7 HELICASE FAMILY"/>
    <property type="match status" value="1"/>
</dbReference>